<evidence type="ECO:0000259" key="19">
    <source>
        <dbReference type="PROSITE" id="PS50113"/>
    </source>
</evidence>
<feature type="domain" description="PAC" evidence="19">
    <location>
        <begin position="263"/>
        <end position="315"/>
    </location>
</feature>
<keyword evidence="9" id="KW-0067">ATP-binding</keyword>
<dbReference type="InterPro" id="IPR011006">
    <property type="entry name" value="CheY-like_superfamily"/>
</dbReference>
<dbReference type="InterPro" id="IPR036097">
    <property type="entry name" value="HisK_dim/P_sf"/>
</dbReference>
<evidence type="ECO:0000256" key="2">
    <source>
        <dbReference type="ARBA" id="ARBA00006402"/>
    </source>
</evidence>
<evidence type="ECO:0000256" key="5">
    <source>
        <dbReference type="ARBA" id="ARBA00022553"/>
    </source>
</evidence>
<evidence type="ECO:0000256" key="11">
    <source>
        <dbReference type="ARBA" id="ARBA00024867"/>
    </source>
</evidence>
<evidence type="ECO:0000256" key="7">
    <source>
        <dbReference type="ARBA" id="ARBA00022741"/>
    </source>
</evidence>
<dbReference type="Pfam" id="PF01627">
    <property type="entry name" value="Hpt"/>
    <property type="match status" value="1"/>
</dbReference>
<comment type="caution">
    <text evidence="21">The sequence shown here is derived from an EMBL/GenBank/DDBJ whole genome shotgun (WGS) entry which is preliminary data.</text>
</comment>
<evidence type="ECO:0000256" key="15">
    <source>
        <dbReference type="PROSITE-ProRule" id="PRU00110"/>
    </source>
</evidence>
<dbReference type="Pfam" id="PF00072">
    <property type="entry name" value="Response_reg"/>
    <property type="match status" value="2"/>
</dbReference>
<dbReference type="SUPFAM" id="SSF52172">
    <property type="entry name" value="CheY-like"/>
    <property type="match status" value="2"/>
</dbReference>
<evidence type="ECO:0000259" key="18">
    <source>
        <dbReference type="PROSITE" id="PS50110"/>
    </source>
</evidence>
<dbReference type="CDD" id="cd00088">
    <property type="entry name" value="HPT"/>
    <property type="match status" value="1"/>
</dbReference>
<dbReference type="PROSITE" id="PS50113">
    <property type="entry name" value="PAC"/>
    <property type="match status" value="1"/>
</dbReference>
<comment type="function">
    <text evidence="11">May play the central regulatory role in sporulation. It may be an element of the effector pathway responsible for the activation of sporulation genes in response to nutritional stress. Spo0A may act in concert with spo0H (a sigma factor) to control the expression of some genes that are critical to the sporulation process.</text>
</comment>
<dbReference type="InterPro" id="IPR001789">
    <property type="entry name" value="Sig_transdc_resp-reg_receiver"/>
</dbReference>
<dbReference type="Gene3D" id="3.30.450.40">
    <property type="match status" value="1"/>
</dbReference>
<evidence type="ECO:0000256" key="1">
    <source>
        <dbReference type="ARBA" id="ARBA00000085"/>
    </source>
</evidence>
<dbReference type="CDD" id="cd00156">
    <property type="entry name" value="REC"/>
    <property type="match status" value="1"/>
</dbReference>
<accession>A0A1V4IEI2</accession>
<dbReference type="PRINTS" id="PR00344">
    <property type="entry name" value="BCTRLSENSOR"/>
</dbReference>
<dbReference type="Gene3D" id="1.10.287.130">
    <property type="match status" value="1"/>
</dbReference>
<dbReference type="PROSITE" id="PS50109">
    <property type="entry name" value="HIS_KIN"/>
    <property type="match status" value="1"/>
</dbReference>
<feature type="domain" description="HPt" evidence="20">
    <location>
        <begin position="864"/>
        <end position="948"/>
    </location>
</feature>
<evidence type="ECO:0000256" key="4">
    <source>
        <dbReference type="ARBA" id="ARBA00018672"/>
    </source>
</evidence>
<evidence type="ECO:0000256" key="14">
    <source>
        <dbReference type="ARBA" id="ARBA00074306"/>
    </source>
</evidence>
<keyword evidence="22" id="KW-1185">Reference proteome</keyword>
<evidence type="ECO:0000259" key="17">
    <source>
        <dbReference type="PROSITE" id="PS50109"/>
    </source>
</evidence>
<dbReference type="EMBL" id="MZGV01000068">
    <property type="protein sequence ID" value="OPJ57947.1"/>
    <property type="molecule type" value="Genomic_DNA"/>
</dbReference>
<proteinExistence type="inferred from homology"/>
<comment type="catalytic activity">
    <reaction evidence="1">
        <text>ATP + protein L-histidine = ADP + protein N-phospho-L-histidine.</text>
        <dbReference type="EC" id="2.7.13.3"/>
    </reaction>
</comment>
<dbReference type="CDD" id="cd16922">
    <property type="entry name" value="HATPase_EvgS-ArcB-TorS-like"/>
    <property type="match status" value="1"/>
</dbReference>
<dbReference type="Gene3D" id="1.20.120.160">
    <property type="entry name" value="HPT domain"/>
    <property type="match status" value="1"/>
</dbReference>
<dbReference type="PANTHER" id="PTHR45339">
    <property type="entry name" value="HYBRID SIGNAL TRANSDUCTION HISTIDINE KINASE J"/>
    <property type="match status" value="1"/>
</dbReference>
<dbReference type="Pfam" id="PF01590">
    <property type="entry name" value="GAF"/>
    <property type="match status" value="1"/>
</dbReference>
<evidence type="ECO:0000256" key="16">
    <source>
        <dbReference type="PROSITE-ProRule" id="PRU00169"/>
    </source>
</evidence>
<dbReference type="SUPFAM" id="SSF55781">
    <property type="entry name" value="GAF domain-like"/>
    <property type="match status" value="1"/>
</dbReference>
<dbReference type="EC" id="2.7.13.3" evidence="3"/>
<dbReference type="SMART" id="SM00388">
    <property type="entry name" value="HisKA"/>
    <property type="match status" value="1"/>
</dbReference>
<dbReference type="SMART" id="SM00086">
    <property type="entry name" value="PAC"/>
    <property type="match status" value="1"/>
</dbReference>
<evidence type="ECO:0000256" key="8">
    <source>
        <dbReference type="ARBA" id="ARBA00022777"/>
    </source>
</evidence>
<evidence type="ECO:0000256" key="12">
    <source>
        <dbReference type="ARBA" id="ARBA00064003"/>
    </source>
</evidence>
<dbReference type="GO" id="GO:0005886">
    <property type="term" value="C:plasma membrane"/>
    <property type="evidence" value="ECO:0007669"/>
    <property type="project" value="UniProtKB-SubCell"/>
</dbReference>
<dbReference type="SMART" id="SM00448">
    <property type="entry name" value="REC"/>
    <property type="match status" value="2"/>
</dbReference>
<dbReference type="GO" id="GO:0000155">
    <property type="term" value="F:phosphorelay sensor kinase activity"/>
    <property type="evidence" value="ECO:0007669"/>
    <property type="project" value="InterPro"/>
</dbReference>
<dbReference type="CDD" id="cd00130">
    <property type="entry name" value="PAS"/>
    <property type="match status" value="1"/>
</dbReference>
<dbReference type="SUPFAM" id="SSF47226">
    <property type="entry name" value="Histidine-containing phosphotransfer domain, HPT domain"/>
    <property type="match status" value="1"/>
</dbReference>
<dbReference type="GO" id="GO:0005524">
    <property type="term" value="F:ATP binding"/>
    <property type="evidence" value="ECO:0007669"/>
    <property type="project" value="UniProtKB-KW"/>
</dbReference>
<evidence type="ECO:0000256" key="9">
    <source>
        <dbReference type="ARBA" id="ARBA00022840"/>
    </source>
</evidence>
<keyword evidence="6 21" id="KW-0808">Transferase</keyword>
<evidence type="ECO:0000259" key="20">
    <source>
        <dbReference type="PROSITE" id="PS50894"/>
    </source>
</evidence>
<evidence type="ECO:0000313" key="21">
    <source>
        <dbReference type="EMBL" id="OPJ57947.1"/>
    </source>
</evidence>
<dbReference type="Gene3D" id="3.30.450.20">
    <property type="entry name" value="PAS domain"/>
    <property type="match status" value="1"/>
</dbReference>
<comment type="subunit">
    <text evidence="12">At low DSF concentrations, interacts with RpfF.</text>
</comment>
<dbReference type="CDD" id="cd00082">
    <property type="entry name" value="HisKA"/>
    <property type="match status" value="1"/>
</dbReference>
<reference evidence="21 22" key="1">
    <citation type="submission" date="2017-03" db="EMBL/GenBank/DDBJ databases">
        <title>Genome sequence of Clostridium oryzae DSM 28571.</title>
        <authorList>
            <person name="Poehlein A."/>
            <person name="Daniel R."/>
        </authorList>
    </citation>
    <scope>NUCLEOTIDE SEQUENCE [LARGE SCALE GENOMIC DNA]</scope>
    <source>
        <strain evidence="21 22">DSM 28571</strain>
    </source>
</reference>
<dbReference type="InterPro" id="IPR003594">
    <property type="entry name" value="HATPase_dom"/>
</dbReference>
<feature type="modified residue" description="4-aspartylphosphate" evidence="16">
    <location>
        <position position="769"/>
    </location>
</feature>
<dbReference type="STRING" id="1450648.CLORY_38560"/>
<evidence type="ECO:0000313" key="22">
    <source>
        <dbReference type="Proteomes" id="UP000190080"/>
    </source>
</evidence>
<comment type="caution">
    <text evidence="16">Lacks conserved residue(s) required for the propagation of feature annotation.</text>
</comment>
<dbReference type="PROSITE" id="PS50110">
    <property type="entry name" value="RESPONSE_REGULATORY"/>
    <property type="match status" value="2"/>
</dbReference>
<dbReference type="InterPro" id="IPR036641">
    <property type="entry name" value="HPT_dom_sf"/>
</dbReference>
<dbReference type="Pfam" id="PF00512">
    <property type="entry name" value="HisKA"/>
    <property type="match status" value="1"/>
</dbReference>
<keyword evidence="7" id="KW-0547">Nucleotide-binding</keyword>
<dbReference type="Pfam" id="PF02518">
    <property type="entry name" value="HATPase_c"/>
    <property type="match status" value="1"/>
</dbReference>
<keyword evidence="5 16" id="KW-0597">Phosphoprotein</keyword>
<dbReference type="InterPro" id="IPR001610">
    <property type="entry name" value="PAC"/>
</dbReference>
<evidence type="ECO:0000256" key="13">
    <source>
        <dbReference type="ARBA" id="ARBA00068150"/>
    </source>
</evidence>
<feature type="domain" description="Response regulatory" evidence="18">
    <location>
        <begin position="572"/>
        <end position="693"/>
    </location>
</feature>
<sequence>MSSKDSYINISYSNDSLKLIYNTFQKFLDLDSTNYNKELKKTLEQIGVLFDLDRIYLYYFCEDPTFMNIECQWNKNEIKPKREVEEDEAVYAFPWLIRTIKEKDFIAINSKEELPPEAIFEEEAFSTEGIKACLIVPLKNENKLVGFAGYESLTKSIKWEENQIKILKDISLAFPCTRSRIVKERAYELTINGQAILLNNSQSQIWALRNVTSYATVNEAHAQFFGKRRSDLEYQDLYDVFDINTANRLSEINWELFQKNAPWEKEFEIKNWKGESRLLQIKSKPQRDKANNIKYLICTAEDITEQRKAENELYKAKEQAEAANIAKSQFLANMSHEIRTPMNGIFGFLELLESTKLSLEQKAFVNEAKSASEMLLYIINDILDFSKIEAKKLTIENINFNLRTAIDDAVSLFVPKAVEKGIEIYVMVKEDVPEEVIGDPARLKQVLNNIISNAVKFTEAGEISVIVDYMEKENEIAVIQFKVKDTGIGISKDDIHKLFKPFNQADASTTRKYGGTGLGLVISSELVKLMGGEISVESIVGTGSTFKFDVKMKISKMAPKRQDLFKKLDNVNILIVDNNENNKNIIRAYLQETGSNVFEANNAASAITTVISNANTKNKINVAIIEYQMSDMNAYEIATTLKTIPFARDIKLILLTSVTQKGEIRAAKEYGFSSNLTKPVKRDDLLRCIAIELGMVNEEEGNKTSPKHTNKEAKNTYNPSILLVDDNEMNRKIVISILKTHDMVCDIAMNGSEALKAASEKDYDVIFMDCQMPVMDGYECTSKIRSMEGDGKHTKIIAMTANAMEGDCEKCIQAGMDAYISKPINFDIMFKMIEDSIKEINGKGDYNNVIENNIDSLVEATGLDREDAKELLEEYIKCLLDLIAGITIAIDNSDFSKLAGLAHELKGSSGTLRITSIYELAKKLEKAAKDQELNECINIFTQIKDTCH</sequence>
<dbReference type="SUPFAM" id="SSF55874">
    <property type="entry name" value="ATPase domain of HSP90 chaperone/DNA topoisomerase II/histidine kinase"/>
    <property type="match status" value="1"/>
</dbReference>
<keyword evidence="8 21" id="KW-0418">Kinase</keyword>
<dbReference type="InterPro" id="IPR036890">
    <property type="entry name" value="HATPase_C_sf"/>
</dbReference>
<gene>
    <name evidence="21" type="primary">barA</name>
    <name evidence="21" type="ORF">CLORY_38560</name>
</gene>
<dbReference type="RefSeq" id="WP_079427539.1">
    <property type="nucleotide sequence ID" value="NZ_MZGV01000068.1"/>
</dbReference>
<dbReference type="SUPFAM" id="SSF47384">
    <property type="entry name" value="Homodimeric domain of signal transducing histidine kinase"/>
    <property type="match status" value="1"/>
</dbReference>
<feature type="modified residue" description="Phosphohistidine" evidence="15">
    <location>
        <position position="903"/>
    </location>
</feature>
<dbReference type="InterPro" id="IPR004358">
    <property type="entry name" value="Sig_transdc_His_kin-like_C"/>
</dbReference>
<evidence type="ECO:0000256" key="10">
    <source>
        <dbReference type="ARBA" id="ARBA00023012"/>
    </source>
</evidence>
<feature type="domain" description="Response regulatory" evidence="18">
    <location>
        <begin position="720"/>
        <end position="837"/>
    </location>
</feature>
<dbReference type="PROSITE" id="PS50894">
    <property type="entry name" value="HPT"/>
    <property type="match status" value="1"/>
</dbReference>
<dbReference type="OrthoDB" id="9790669at2"/>
<dbReference type="InterPro" id="IPR008207">
    <property type="entry name" value="Sig_transdc_His_kin_Hpt_dom"/>
</dbReference>
<dbReference type="FunFam" id="3.30.565.10:FF:000010">
    <property type="entry name" value="Sensor histidine kinase RcsC"/>
    <property type="match status" value="1"/>
</dbReference>
<organism evidence="21 22">
    <name type="scientific">Clostridium oryzae</name>
    <dbReference type="NCBI Taxonomy" id="1450648"/>
    <lineage>
        <taxon>Bacteria</taxon>
        <taxon>Bacillati</taxon>
        <taxon>Bacillota</taxon>
        <taxon>Clostridia</taxon>
        <taxon>Eubacteriales</taxon>
        <taxon>Clostridiaceae</taxon>
        <taxon>Clostridium</taxon>
    </lineage>
</organism>
<keyword evidence="10" id="KW-0902">Two-component regulatory system</keyword>
<dbReference type="Proteomes" id="UP000190080">
    <property type="component" value="Unassembled WGS sequence"/>
</dbReference>
<dbReference type="InterPro" id="IPR005467">
    <property type="entry name" value="His_kinase_dom"/>
</dbReference>
<dbReference type="Gene3D" id="3.30.565.10">
    <property type="entry name" value="Histidine kinase-like ATPase, C-terminal domain"/>
    <property type="match status" value="1"/>
</dbReference>
<dbReference type="CDD" id="cd17546">
    <property type="entry name" value="REC_hyHK_CKI1_RcsC-like"/>
    <property type="match status" value="1"/>
</dbReference>
<dbReference type="FunFam" id="1.10.287.130:FF:000002">
    <property type="entry name" value="Two-component osmosensing histidine kinase"/>
    <property type="match status" value="1"/>
</dbReference>
<dbReference type="SMART" id="SM00387">
    <property type="entry name" value="HATPase_c"/>
    <property type="match status" value="1"/>
</dbReference>
<dbReference type="InterPro" id="IPR029016">
    <property type="entry name" value="GAF-like_dom_sf"/>
</dbReference>
<protein>
    <recommendedName>
        <fullName evidence="14">Circadian input-output histidine kinase CikA</fullName>
        <ecNumber evidence="3">2.7.13.3</ecNumber>
    </recommendedName>
    <alternativeName>
        <fullName evidence="13">Sensory/regulatory protein RpfC</fullName>
    </alternativeName>
    <alternativeName>
        <fullName evidence="4">Stage 0 sporulation protein A homolog</fullName>
    </alternativeName>
</protein>
<evidence type="ECO:0000256" key="6">
    <source>
        <dbReference type="ARBA" id="ARBA00022679"/>
    </source>
</evidence>
<dbReference type="InterPro" id="IPR003661">
    <property type="entry name" value="HisK_dim/P_dom"/>
</dbReference>
<dbReference type="Gene3D" id="3.40.50.2300">
    <property type="match status" value="2"/>
</dbReference>
<feature type="domain" description="Histidine kinase" evidence="17">
    <location>
        <begin position="333"/>
        <end position="554"/>
    </location>
</feature>
<dbReference type="InterPro" id="IPR000700">
    <property type="entry name" value="PAS-assoc_C"/>
</dbReference>
<dbReference type="InterPro" id="IPR003018">
    <property type="entry name" value="GAF"/>
</dbReference>
<dbReference type="AlphaFoldDB" id="A0A1V4IEI2"/>
<dbReference type="InterPro" id="IPR000014">
    <property type="entry name" value="PAS"/>
</dbReference>
<dbReference type="SUPFAM" id="SSF55785">
    <property type="entry name" value="PYP-like sensor domain (PAS domain)"/>
    <property type="match status" value="1"/>
</dbReference>
<dbReference type="InterPro" id="IPR035965">
    <property type="entry name" value="PAS-like_dom_sf"/>
</dbReference>
<dbReference type="PANTHER" id="PTHR45339:SF5">
    <property type="entry name" value="HISTIDINE KINASE"/>
    <property type="match status" value="1"/>
</dbReference>
<name>A0A1V4IEI2_9CLOT</name>
<dbReference type="NCBIfam" id="TIGR00229">
    <property type="entry name" value="sensory_box"/>
    <property type="match status" value="1"/>
</dbReference>
<comment type="similarity">
    <text evidence="2">In the N-terminal section; belongs to the phytochrome family.</text>
</comment>
<evidence type="ECO:0000256" key="3">
    <source>
        <dbReference type="ARBA" id="ARBA00012438"/>
    </source>
</evidence>